<feature type="region of interest" description="Disordered" evidence="1">
    <location>
        <begin position="17"/>
        <end position="42"/>
    </location>
</feature>
<keyword evidence="3" id="KW-1185">Reference proteome</keyword>
<dbReference type="AlphaFoldDB" id="A0AAE1EJG5"/>
<gene>
    <name evidence="2" type="ORF">Pcinc_039515</name>
</gene>
<dbReference type="Proteomes" id="UP001286313">
    <property type="component" value="Unassembled WGS sequence"/>
</dbReference>
<protein>
    <submittedName>
        <fullName evidence="2">Uncharacterized protein</fullName>
    </submittedName>
</protein>
<name>A0AAE1EJG5_PETCI</name>
<accession>A0AAE1EJG5</accession>
<evidence type="ECO:0000313" key="3">
    <source>
        <dbReference type="Proteomes" id="UP001286313"/>
    </source>
</evidence>
<reference evidence="2" key="1">
    <citation type="submission" date="2023-10" db="EMBL/GenBank/DDBJ databases">
        <title>Genome assemblies of two species of porcelain crab, Petrolisthes cinctipes and Petrolisthes manimaculis (Anomura: Porcellanidae).</title>
        <authorList>
            <person name="Angst P."/>
        </authorList>
    </citation>
    <scope>NUCLEOTIDE SEQUENCE</scope>
    <source>
        <strain evidence="2">PB745_01</strain>
        <tissue evidence="2">Gill</tissue>
    </source>
</reference>
<organism evidence="2 3">
    <name type="scientific">Petrolisthes cinctipes</name>
    <name type="common">Flat porcelain crab</name>
    <dbReference type="NCBI Taxonomy" id="88211"/>
    <lineage>
        <taxon>Eukaryota</taxon>
        <taxon>Metazoa</taxon>
        <taxon>Ecdysozoa</taxon>
        <taxon>Arthropoda</taxon>
        <taxon>Crustacea</taxon>
        <taxon>Multicrustacea</taxon>
        <taxon>Malacostraca</taxon>
        <taxon>Eumalacostraca</taxon>
        <taxon>Eucarida</taxon>
        <taxon>Decapoda</taxon>
        <taxon>Pleocyemata</taxon>
        <taxon>Anomura</taxon>
        <taxon>Galatheoidea</taxon>
        <taxon>Porcellanidae</taxon>
        <taxon>Petrolisthes</taxon>
    </lineage>
</organism>
<dbReference type="EMBL" id="JAWQEG010006751">
    <property type="protein sequence ID" value="KAK3853978.1"/>
    <property type="molecule type" value="Genomic_DNA"/>
</dbReference>
<sequence length="135" mass="14905">MIDAVIGPLRFHGVSSLPPSTCPSTSVQSPSSTSTSVQSPSSTSHQCLVSLLHLHPRQQQQRRRRQQQHVLPSLSYFMVLVMSLCVLQRVNPLPYIHEQLNTIDPIPLGRESTSSDCELNLVEVGSWDDTTTSQG</sequence>
<evidence type="ECO:0000256" key="1">
    <source>
        <dbReference type="SAM" id="MobiDB-lite"/>
    </source>
</evidence>
<evidence type="ECO:0000313" key="2">
    <source>
        <dbReference type="EMBL" id="KAK3853978.1"/>
    </source>
</evidence>
<proteinExistence type="predicted"/>
<comment type="caution">
    <text evidence="2">The sequence shown here is derived from an EMBL/GenBank/DDBJ whole genome shotgun (WGS) entry which is preliminary data.</text>
</comment>